<gene>
    <name evidence="1" type="ORF">M422DRAFT_33782</name>
</gene>
<accession>A0A0C9VJF2</accession>
<sequence length="84" mass="9251">MKSAKYFENNEQDGKDLLVSLIILDIYASFAEGILDTVNLLGVKVLEYVWLKLELDGPAGDTFLGSSTSSHTLQDLGRPTAKQF</sequence>
<protein>
    <submittedName>
        <fullName evidence="1">Uncharacterized protein</fullName>
    </submittedName>
</protein>
<evidence type="ECO:0000313" key="2">
    <source>
        <dbReference type="Proteomes" id="UP000054279"/>
    </source>
</evidence>
<dbReference type="Proteomes" id="UP000054279">
    <property type="component" value="Unassembled WGS sequence"/>
</dbReference>
<name>A0A0C9VJF2_SPHS4</name>
<reference evidence="1 2" key="1">
    <citation type="submission" date="2014-06" db="EMBL/GenBank/DDBJ databases">
        <title>Evolutionary Origins and Diversification of the Mycorrhizal Mutualists.</title>
        <authorList>
            <consortium name="DOE Joint Genome Institute"/>
            <consortium name="Mycorrhizal Genomics Consortium"/>
            <person name="Kohler A."/>
            <person name="Kuo A."/>
            <person name="Nagy L.G."/>
            <person name="Floudas D."/>
            <person name="Copeland A."/>
            <person name="Barry K.W."/>
            <person name="Cichocki N."/>
            <person name="Veneault-Fourrey C."/>
            <person name="LaButti K."/>
            <person name="Lindquist E.A."/>
            <person name="Lipzen A."/>
            <person name="Lundell T."/>
            <person name="Morin E."/>
            <person name="Murat C."/>
            <person name="Riley R."/>
            <person name="Ohm R."/>
            <person name="Sun H."/>
            <person name="Tunlid A."/>
            <person name="Henrissat B."/>
            <person name="Grigoriev I.V."/>
            <person name="Hibbett D.S."/>
            <person name="Martin F."/>
        </authorList>
    </citation>
    <scope>NUCLEOTIDE SEQUENCE [LARGE SCALE GENOMIC DNA]</scope>
    <source>
        <strain evidence="1 2">SS14</strain>
    </source>
</reference>
<dbReference type="AlphaFoldDB" id="A0A0C9VJF2"/>
<evidence type="ECO:0000313" key="1">
    <source>
        <dbReference type="EMBL" id="KIJ37466.1"/>
    </source>
</evidence>
<keyword evidence="2" id="KW-1185">Reference proteome</keyword>
<proteinExistence type="predicted"/>
<dbReference type="HOGENOM" id="CLU_2528928_0_0_1"/>
<dbReference type="EMBL" id="KN837169">
    <property type="protein sequence ID" value="KIJ37466.1"/>
    <property type="molecule type" value="Genomic_DNA"/>
</dbReference>
<organism evidence="1 2">
    <name type="scientific">Sphaerobolus stellatus (strain SS14)</name>
    <dbReference type="NCBI Taxonomy" id="990650"/>
    <lineage>
        <taxon>Eukaryota</taxon>
        <taxon>Fungi</taxon>
        <taxon>Dikarya</taxon>
        <taxon>Basidiomycota</taxon>
        <taxon>Agaricomycotina</taxon>
        <taxon>Agaricomycetes</taxon>
        <taxon>Phallomycetidae</taxon>
        <taxon>Geastrales</taxon>
        <taxon>Sphaerobolaceae</taxon>
        <taxon>Sphaerobolus</taxon>
    </lineage>
</organism>